<reference evidence="1 2" key="1">
    <citation type="journal article" date="2020" name="ISME J.">
        <title>Comparative genomics reveals insights into cyanobacterial evolution and habitat adaptation.</title>
        <authorList>
            <person name="Chen M.Y."/>
            <person name="Teng W.K."/>
            <person name="Zhao L."/>
            <person name="Hu C.X."/>
            <person name="Zhou Y.K."/>
            <person name="Han B.P."/>
            <person name="Song L.R."/>
            <person name="Shu W.S."/>
        </authorList>
    </citation>
    <scope>NUCLEOTIDE SEQUENCE [LARGE SCALE GENOMIC DNA]</scope>
    <source>
        <strain evidence="1 2">FACHB-362</strain>
    </source>
</reference>
<comment type="caution">
    <text evidence="1">The sequence shown here is derived from an EMBL/GenBank/DDBJ whole genome shotgun (WGS) entry which is preliminary data.</text>
</comment>
<dbReference type="RefSeq" id="WP_190904999.1">
    <property type="nucleotide sequence ID" value="NZ_JACJTQ010000001.1"/>
</dbReference>
<dbReference type="EMBL" id="JACJTQ010000001">
    <property type="protein sequence ID" value="MBD2690424.1"/>
    <property type="molecule type" value="Genomic_DNA"/>
</dbReference>
<evidence type="ECO:0000313" key="1">
    <source>
        <dbReference type="EMBL" id="MBD2690424.1"/>
    </source>
</evidence>
<accession>A0ABR8IZ29</accession>
<name>A0ABR8IZ29_9NOST</name>
<organism evidence="1 2">
    <name type="scientific">Anabaena catenula FACHB-362</name>
    <dbReference type="NCBI Taxonomy" id="2692877"/>
    <lineage>
        <taxon>Bacteria</taxon>
        <taxon>Bacillati</taxon>
        <taxon>Cyanobacteriota</taxon>
        <taxon>Cyanophyceae</taxon>
        <taxon>Nostocales</taxon>
        <taxon>Nostocaceae</taxon>
        <taxon>Anabaena</taxon>
    </lineage>
</organism>
<protein>
    <submittedName>
        <fullName evidence="1">Uncharacterized protein</fullName>
    </submittedName>
</protein>
<dbReference type="Proteomes" id="UP000660381">
    <property type="component" value="Unassembled WGS sequence"/>
</dbReference>
<proteinExistence type="predicted"/>
<keyword evidence="2" id="KW-1185">Reference proteome</keyword>
<sequence length="157" mass="18433">MNMAQRITITLPDNLHERLQTFKENLNVSGICQQAIDSAIQIEEIKVKTDIPAIEKAIARLRKEKQETCEKWKQIGFKDGVTDAAEELDYQTIKYIGEGGDIHKRLPGVNDEPPVIMWLQHFNWERYEEEYNFNSEIYTQSWIEGVIHVWNEIKDKL</sequence>
<gene>
    <name evidence="1" type="ORF">H6G68_01440</name>
</gene>
<evidence type="ECO:0000313" key="2">
    <source>
        <dbReference type="Proteomes" id="UP000660381"/>
    </source>
</evidence>